<organism evidence="8 9">
    <name type="scientific">Cotesia glomerata</name>
    <name type="common">Lepidopteran parasitic wasp</name>
    <name type="synonym">Apanteles glomeratus</name>
    <dbReference type="NCBI Taxonomy" id="32391"/>
    <lineage>
        <taxon>Eukaryota</taxon>
        <taxon>Metazoa</taxon>
        <taxon>Ecdysozoa</taxon>
        <taxon>Arthropoda</taxon>
        <taxon>Hexapoda</taxon>
        <taxon>Insecta</taxon>
        <taxon>Pterygota</taxon>
        <taxon>Neoptera</taxon>
        <taxon>Endopterygota</taxon>
        <taxon>Hymenoptera</taxon>
        <taxon>Apocrita</taxon>
        <taxon>Ichneumonoidea</taxon>
        <taxon>Braconidae</taxon>
        <taxon>Microgastrinae</taxon>
        <taxon>Cotesia</taxon>
    </lineage>
</organism>
<dbReference type="Proteomes" id="UP000826195">
    <property type="component" value="Unassembled WGS sequence"/>
</dbReference>
<evidence type="ECO:0000259" key="7">
    <source>
        <dbReference type="Pfam" id="PF13877"/>
    </source>
</evidence>
<evidence type="ECO:0000256" key="1">
    <source>
        <dbReference type="ARBA" id="ARBA00004496"/>
    </source>
</evidence>
<gene>
    <name evidence="8" type="ORF">KQX54_006445</name>
</gene>
<dbReference type="Pfam" id="PF13877">
    <property type="entry name" value="RPAP3_C"/>
    <property type="match status" value="1"/>
</dbReference>
<dbReference type="PANTHER" id="PTHR45984:SF1">
    <property type="entry name" value="SPAG1 AXONEMAL DYNEIN ASSEMBLY FACTOR"/>
    <property type="match status" value="1"/>
</dbReference>
<dbReference type="GO" id="GO:0005829">
    <property type="term" value="C:cytosol"/>
    <property type="evidence" value="ECO:0007669"/>
    <property type="project" value="TreeGrafter"/>
</dbReference>
<evidence type="ECO:0000256" key="2">
    <source>
        <dbReference type="ARBA" id="ARBA00022490"/>
    </source>
</evidence>
<dbReference type="Gene3D" id="1.25.40.10">
    <property type="entry name" value="Tetratricopeptide repeat domain"/>
    <property type="match status" value="1"/>
</dbReference>
<dbReference type="Pfam" id="PF00515">
    <property type="entry name" value="TPR_1"/>
    <property type="match status" value="1"/>
</dbReference>
<dbReference type="SMART" id="SM00028">
    <property type="entry name" value="TPR"/>
    <property type="match status" value="3"/>
</dbReference>
<dbReference type="InterPro" id="IPR025986">
    <property type="entry name" value="RPAP3-like_C"/>
</dbReference>
<dbReference type="PROSITE" id="PS50005">
    <property type="entry name" value="TPR"/>
    <property type="match status" value="2"/>
</dbReference>
<feature type="domain" description="RNA-polymerase II-associated protein 3-like C-terminal" evidence="7">
    <location>
        <begin position="506"/>
        <end position="596"/>
    </location>
</feature>
<evidence type="ECO:0000256" key="4">
    <source>
        <dbReference type="ARBA" id="ARBA00022803"/>
    </source>
</evidence>
<accession>A0AAV7IV44</accession>
<dbReference type="SUPFAM" id="SSF48452">
    <property type="entry name" value="TPR-like"/>
    <property type="match status" value="1"/>
</dbReference>
<evidence type="ECO:0000256" key="3">
    <source>
        <dbReference type="ARBA" id="ARBA00022737"/>
    </source>
</evidence>
<feature type="region of interest" description="Disordered" evidence="6">
    <location>
        <begin position="119"/>
        <end position="157"/>
    </location>
</feature>
<protein>
    <recommendedName>
        <fullName evidence="7">RNA-polymerase II-associated protein 3-like C-terminal domain-containing protein</fullName>
    </recommendedName>
</protein>
<proteinExistence type="predicted"/>
<dbReference type="InterPro" id="IPR051982">
    <property type="entry name" value="CiliaryAsmbly_MitoImport"/>
</dbReference>
<dbReference type="EMBL" id="JAHXZJ010000374">
    <property type="protein sequence ID" value="KAH0560622.1"/>
    <property type="molecule type" value="Genomic_DNA"/>
</dbReference>
<feature type="repeat" description="TPR" evidence="5">
    <location>
        <begin position="259"/>
        <end position="292"/>
    </location>
</feature>
<dbReference type="InterPro" id="IPR011990">
    <property type="entry name" value="TPR-like_helical_dom_sf"/>
</dbReference>
<dbReference type="GO" id="GO:0005739">
    <property type="term" value="C:mitochondrion"/>
    <property type="evidence" value="ECO:0007669"/>
    <property type="project" value="TreeGrafter"/>
</dbReference>
<evidence type="ECO:0000256" key="5">
    <source>
        <dbReference type="PROSITE-ProRule" id="PRU00339"/>
    </source>
</evidence>
<dbReference type="PANTHER" id="PTHR45984">
    <property type="entry name" value="RNA (RNA) POLYMERASE II ASSOCIATED PROTEIN HOMOLOG"/>
    <property type="match status" value="1"/>
</dbReference>
<evidence type="ECO:0000256" key="6">
    <source>
        <dbReference type="SAM" id="MobiDB-lite"/>
    </source>
</evidence>
<dbReference type="GO" id="GO:0031072">
    <property type="term" value="F:heat shock protein binding"/>
    <property type="evidence" value="ECO:0007669"/>
    <property type="project" value="TreeGrafter"/>
</dbReference>
<name>A0AAV7IV44_COTGL</name>
<dbReference type="GO" id="GO:0006626">
    <property type="term" value="P:protein targeting to mitochondrion"/>
    <property type="evidence" value="ECO:0007669"/>
    <property type="project" value="TreeGrafter"/>
</dbReference>
<evidence type="ECO:0000313" key="9">
    <source>
        <dbReference type="Proteomes" id="UP000826195"/>
    </source>
</evidence>
<feature type="repeat" description="TPR" evidence="5">
    <location>
        <begin position="293"/>
        <end position="326"/>
    </location>
</feature>
<comment type="caution">
    <text evidence="8">The sequence shown here is derived from an EMBL/GenBank/DDBJ whole genome shotgun (WGS) entry which is preliminary data.</text>
</comment>
<evidence type="ECO:0000313" key="8">
    <source>
        <dbReference type="EMBL" id="KAH0560622.1"/>
    </source>
</evidence>
<keyword evidence="3" id="KW-0677">Repeat</keyword>
<keyword evidence="4 5" id="KW-0802">TPR repeat</keyword>
<keyword evidence="9" id="KW-1185">Reference proteome</keyword>
<sequence length="628" mass="72374">MGKPEAELLTKINSSKKRSLLNRYNIPIEHLSYEYITECNNTKNLERIVLILRSGEEGYYPELTKHAEIKLASIFPQSMVLREPQPIIKQKMLKKDKQEEIDCEMDTWIKQMNLREKDLEDGKSLNNNQDIPQPDIRKIIPKSKSTGDDLGNENKGNKNRIKSFDYDAWDKYDADTELNKIDLQEEQRQAKFKKLQHDNEKMAQKFSQDEIVNNLTLSGTELNIMSEREREKGNEAFRAGDYHEALTFYNSSLSIDSSINGYNNRAITYIKLKRFKEAVDDCNMVLEIEPTNIKALLRRASAAENIGDKSQAIKDYEMILKLEPMNKLATNALKKLRGPSVAKKVRIKIEDEVEETKSNTYGGVNIGEEEKSDIMLQMEQKYYERKGICFCNRAPSTSRYTKPLPHRKASYCYESISTKPSLYKYPNISSSASSIFSETSTSSKNSGVFIEEIIENPKVNNSEPNLQKVETAQLSSSKSESDINFKHKKILSHNNEDDMMKFGEIRTPYDFGIAWLSVKNKSLKSRARLLRAVGPRNIGRVISNKLDGPMFSLILKTLETNFTTSKDVELLKEFLEAFSKLNRFSIILLFADKNDQQALENIFKFLEQEQVPDIENLYNTYLLKEQFV</sequence>
<comment type="subcellular location">
    <subcellularLocation>
        <location evidence="1">Cytoplasm</location>
    </subcellularLocation>
</comment>
<dbReference type="AlphaFoldDB" id="A0AAV7IV44"/>
<reference evidence="8 9" key="1">
    <citation type="journal article" date="2021" name="J. Hered.">
        <title>A chromosome-level genome assembly of the parasitoid wasp, Cotesia glomerata (Hymenoptera: Braconidae).</title>
        <authorList>
            <person name="Pinto B.J."/>
            <person name="Weis J.J."/>
            <person name="Gamble T."/>
            <person name="Ode P.J."/>
            <person name="Paul R."/>
            <person name="Zaspel J.M."/>
        </authorList>
    </citation>
    <scope>NUCLEOTIDE SEQUENCE [LARGE SCALE GENOMIC DNA]</scope>
    <source>
        <strain evidence="8">CgM1</strain>
    </source>
</reference>
<dbReference type="InterPro" id="IPR019734">
    <property type="entry name" value="TPR_rpt"/>
</dbReference>
<keyword evidence="2" id="KW-0963">Cytoplasm</keyword>